<accession>A0A514LK90</accession>
<dbReference type="RefSeq" id="WP_142090779.1">
    <property type="nucleotide sequence ID" value="NZ_CP035485.1"/>
</dbReference>
<protein>
    <submittedName>
        <fullName evidence="1">Winged helix-turn-helix domain-containing protein</fullName>
    </submittedName>
</protein>
<dbReference type="EMBL" id="CP035485">
    <property type="protein sequence ID" value="QDI92269.1"/>
    <property type="molecule type" value="Genomic_DNA"/>
</dbReference>
<reference evidence="2" key="1">
    <citation type="submission" date="2019-01" db="EMBL/GenBank/DDBJ databases">
        <title>Genomic analysis of Salicibibacter sp. NKC3-5.</title>
        <authorList>
            <person name="Oh Y.J."/>
        </authorList>
    </citation>
    <scope>NUCLEOTIDE SEQUENCE [LARGE SCALE GENOMIC DNA]</scope>
    <source>
        <strain evidence="2">NKC3-5</strain>
    </source>
</reference>
<proteinExistence type="predicted"/>
<dbReference type="KEGG" id="sale:EPH95_14610"/>
<dbReference type="PANTHER" id="PTHR30528:SF0">
    <property type="entry name" value="CYTOPLASMIC PROTEIN"/>
    <property type="match status" value="1"/>
</dbReference>
<gene>
    <name evidence="1" type="ORF">EPH95_14610</name>
</gene>
<organism evidence="1 2">
    <name type="scientific">Salicibibacter halophilus</name>
    <dbReference type="NCBI Taxonomy" id="2502791"/>
    <lineage>
        <taxon>Bacteria</taxon>
        <taxon>Bacillati</taxon>
        <taxon>Bacillota</taxon>
        <taxon>Bacilli</taxon>
        <taxon>Bacillales</taxon>
        <taxon>Bacillaceae</taxon>
        <taxon>Salicibibacter</taxon>
    </lineage>
</organism>
<dbReference type="Pfam" id="PF06224">
    <property type="entry name" value="AlkZ-like"/>
    <property type="match status" value="1"/>
</dbReference>
<dbReference type="Proteomes" id="UP000319756">
    <property type="component" value="Chromosome"/>
</dbReference>
<evidence type="ECO:0000313" key="2">
    <source>
        <dbReference type="Proteomes" id="UP000319756"/>
    </source>
</evidence>
<name>A0A514LK90_9BACI</name>
<evidence type="ECO:0000313" key="1">
    <source>
        <dbReference type="EMBL" id="QDI92269.1"/>
    </source>
</evidence>
<sequence>MAIQVSKKGVRRFLLAKSGLNHFGTLGPSMATALRQLECVQLDPVAIIERNHHLVFFNRLETYSRTELERELWDGQGFEYFANAACLLPIEDYPIFKTKRRASAQTWAEERHLYKSTERKILQALADQGPLPSKAFRSDKKVVGAWDHPTHATTKETSYVLRMLFETGDIQVCGRQGSERYFALSRDVIPAAFQQEAEEISEEEARERLVHKYLRAYRLIDERDQRFGWQRMTAQERKTWVDAFISDGTLISLEIEGVAGHYMILQEDAEQLLAFEAGNERNNEAVSFLPPLDNLLWRRKRLEELFDFTYRWEIYTPKHKRLYGPYTLPILLGDQLVGRADPFFDREKGRVDIHLYADPSREWSKTRLERVERGARRLGKRLGAEDVRVI</sequence>
<dbReference type="PANTHER" id="PTHR30528">
    <property type="entry name" value="CYTOPLASMIC PROTEIN"/>
    <property type="match status" value="1"/>
</dbReference>
<keyword evidence="2" id="KW-1185">Reference proteome</keyword>
<dbReference type="InterPro" id="IPR009351">
    <property type="entry name" value="AlkZ-like"/>
</dbReference>
<dbReference type="AlphaFoldDB" id="A0A514LK90"/>
<dbReference type="OrthoDB" id="9787207at2"/>